<evidence type="ECO:0000313" key="5">
    <source>
        <dbReference type="EMBL" id="GAA6168630.1"/>
    </source>
</evidence>
<gene>
    <name evidence="5" type="ORF">NBRC116591_24410</name>
</gene>
<organism evidence="5 6">
    <name type="scientific">Sessilibacter corallicola</name>
    <dbReference type="NCBI Taxonomy" id="2904075"/>
    <lineage>
        <taxon>Bacteria</taxon>
        <taxon>Pseudomonadati</taxon>
        <taxon>Pseudomonadota</taxon>
        <taxon>Gammaproteobacteria</taxon>
        <taxon>Cellvibrionales</taxon>
        <taxon>Cellvibrionaceae</taxon>
        <taxon>Sessilibacter</taxon>
    </lineage>
</organism>
<dbReference type="SUPFAM" id="SSF48452">
    <property type="entry name" value="TPR-like"/>
    <property type="match status" value="1"/>
</dbReference>
<dbReference type="InterPro" id="IPR050768">
    <property type="entry name" value="UPF0353/GerABKA_families"/>
</dbReference>
<feature type="transmembrane region" description="Helical" evidence="3">
    <location>
        <begin position="6"/>
        <end position="26"/>
    </location>
</feature>
<name>A0ABQ0AAK1_9GAMM</name>
<feature type="compositionally biased region" description="Basic and acidic residues" evidence="2">
    <location>
        <begin position="596"/>
        <end position="606"/>
    </location>
</feature>
<dbReference type="InterPro" id="IPR011990">
    <property type="entry name" value="TPR-like_helical_dom_sf"/>
</dbReference>
<dbReference type="EMBL" id="BAABWN010000007">
    <property type="protein sequence ID" value="GAA6168630.1"/>
    <property type="molecule type" value="Genomic_DNA"/>
</dbReference>
<feature type="region of interest" description="Disordered" evidence="2">
    <location>
        <begin position="453"/>
        <end position="622"/>
    </location>
</feature>
<feature type="compositionally biased region" description="Low complexity" evidence="2">
    <location>
        <begin position="457"/>
        <end position="519"/>
    </location>
</feature>
<feature type="repeat" description="TPR" evidence="1">
    <location>
        <begin position="408"/>
        <end position="441"/>
    </location>
</feature>
<keyword evidence="6" id="KW-1185">Reference proteome</keyword>
<dbReference type="Pfam" id="PF13519">
    <property type="entry name" value="VWA_2"/>
    <property type="match status" value="1"/>
</dbReference>
<dbReference type="InterPro" id="IPR002035">
    <property type="entry name" value="VWF_A"/>
</dbReference>
<feature type="transmembrane region" description="Helical" evidence="3">
    <location>
        <begin position="58"/>
        <end position="79"/>
    </location>
</feature>
<keyword evidence="3" id="KW-0812">Transmembrane</keyword>
<evidence type="ECO:0000313" key="6">
    <source>
        <dbReference type="Proteomes" id="UP001465153"/>
    </source>
</evidence>
<dbReference type="PROSITE" id="PS50005">
    <property type="entry name" value="TPR"/>
    <property type="match status" value="1"/>
</dbReference>
<dbReference type="InterPro" id="IPR019734">
    <property type="entry name" value="TPR_rpt"/>
</dbReference>
<reference evidence="5 6" key="1">
    <citation type="submission" date="2024-04" db="EMBL/GenBank/DDBJ databases">
        <title>Draft genome sequence of Sessilibacter corallicola NBRC 116591.</title>
        <authorList>
            <person name="Miyakawa T."/>
            <person name="Kusuya Y."/>
            <person name="Miura T."/>
        </authorList>
    </citation>
    <scope>NUCLEOTIDE SEQUENCE [LARGE SCALE GENOMIC DNA]</scope>
    <source>
        <strain evidence="5 6">KU-00831-HH</strain>
    </source>
</reference>
<evidence type="ECO:0000256" key="1">
    <source>
        <dbReference type="PROSITE-ProRule" id="PRU00339"/>
    </source>
</evidence>
<feature type="compositionally biased region" description="Low complexity" evidence="2">
    <location>
        <begin position="544"/>
        <end position="566"/>
    </location>
</feature>
<proteinExistence type="predicted"/>
<dbReference type="Gene3D" id="3.40.50.410">
    <property type="entry name" value="von Willebrand factor, type A domain"/>
    <property type="match status" value="1"/>
</dbReference>
<accession>A0ABQ0AAK1</accession>
<dbReference type="SMART" id="SM00028">
    <property type="entry name" value="TPR"/>
    <property type="match status" value="1"/>
</dbReference>
<dbReference type="Pfam" id="PF00515">
    <property type="entry name" value="TPR_1"/>
    <property type="match status" value="1"/>
</dbReference>
<dbReference type="PROSITE" id="PS50293">
    <property type="entry name" value="TPR_REGION"/>
    <property type="match status" value="1"/>
</dbReference>
<keyword evidence="3" id="KW-0472">Membrane</keyword>
<dbReference type="Gene3D" id="1.25.40.10">
    <property type="entry name" value="Tetratricopeptide repeat domain"/>
    <property type="match status" value="1"/>
</dbReference>
<comment type="caution">
    <text evidence="5">The sequence shown here is derived from an EMBL/GenBank/DDBJ whole genome shotgun (WGS) entry which is preliminary data.</text>
</comment>
<dbReference type="PANTHER" id="PTHR22550:SF14">
    <property type="entry name" value="VWFA DOMAIN-CONTAINING PROTEIN"/>
    <property type="match status" value="1"/>
</dbReference>
<evidence type="ECO:0000256" key="3">
    <source>
        <dbReference type="SAM" id="Phobius"/>
    </source>
</evidence>
<dbReference type="InterPro" id="IPR036465">
    <property type="entry name" value="vWFA_dom_sf"/>
</dbReference>
<protein>
    <submittedName>
        <fullName evidence="5">VWA domain-containing protein</fullName>
    </submittedName>
</protein>
<dbReference type="SMART" id="SM00327">
    <property type="entry name" value="VWA"/>
    <property type="match status" value="1"/>
</dbReference>
<feature type="compositionally biased region" description="Acidic residues" evidence="2">
    <location>
        <begin position="531"/>
        <end position="543"/>
    </location>
</feature>
<keyword evidence="3" id="KW-1133">Transmembrane helix</keyword>
<dbReference type="PANTHER" id="PTHR22550">
    <property type="entry name" value="SPORE GERMINATION PROTEIN"/>
    <property type="match status" value="1"/>
</dbReference>
<feature type="compositionally biased region" description="Basic and acidic residues" evidence="2">
    <location>
        <begin position="520"/>
        <end position="530"/>
    </location>
</feature>
<sequence length="622" mass="70024">MNEFHFLRPEYLLALIPLAVITYLLLRHLGSQNSWQGLINPELLKHLIDQPNQSARRWPIVAIGALWSLLVIAAAGPTWEKLPQPTLKKEHSLLILWDLSPSMRAEDVKPSRLDRSRFKLIDLLNKRKEGQTGLIVYAGEAYVVTPLSDDTETIISQLDALVPELMPVPGSNTEMAIEQALEVFNDSGIASGDILLVTDGVVPLAAQTVKNFLTGTNHRLSVLAIGSEQGAPVPRGNEFARSASGDIIIDRTDFDLLANLARDNNGRYAQLSLNNRDVDYLTQMFDNQTGDTPFDAESQNDRQFDSWSEAGPWLVLMLLPFVALAFRRGWLIPMVLVTTTSVFTANDASALEWQDLWKTKDQQAYELFEDGKNAEAADVFEDSQWKATAQYKDGNFEAASELFTGETASAYYNRGNALAKSGKLDEAIAAYDQALNLNPELKVAEENKSIVEQLKEQQQQQQNQQQQNSDEQSDQDQQQDQSQQQNSQSDQQNGDQSQDSQDFADNDQSQQEQDAQQQDQDSKGEQKDGEESSQEQSEQEVAEDSQNSEQEGETQEQQQTAQLQESDLTDEEQQALEQWLKQVPDDPAGLLRRKFQHEYRQRRQEYRSGQWSLPSNNAASRL</sequence>
<feature type="domain" description="VWFA" evidence="4">
    <location>
        <begin position="92"/>
        <end position="264"/>
    </location>
</feature>
<feature type="compositionally biased region" description="Polar residues" evidence="2">
    <location>
        <begin position="609"/>
        <end position="622"/>
    </location>
</feature>
<dbReference type="Proteomes" id="UP001465153">
    <property type="component" value="Unassembled WGS sequence"/>
</dbReference>
<evidence type="ECO:0000256" key="2">
    <source>
        <dbReference type="SAM" id="MobiDB-lite"/>
    </source>
</evidence>
<dbReference type="PROSITE" id="PS50234">
    <property type="entry name" value="VWFA"/>
    <property type="match status" value="1"/>
</dbReference>
<keyword evidence="1" id="KW-0802">TPR repeat</keyword>
<evidence type="ECO:0000259" key="4">
    <source>
        <dbReference type="PROSITE" id="PS50234"/>
    </source>
</evidence>
<dbReference type="RefSeq" id="WP_353303357.1">
    <property type="nucleotide sequence ID" value="NZ_BAABWN010000007.1"/>
</dbReference>
<dbReference type="SUPFAM" id="SSF53300">
    <property type="entry name" value="vWA-like"/>
    <property type="match status" value="1"/>
</dbReference>